<feature type="compositionally biased region" description="Polar residues" evidence="2">
    <location>
        <begin position="9"/>
        <end position="30"/>
    </location>
</feature>
<feature type="region of interest" description="Disordered" evidence="2">
    <location>
        <begin position="2146"/>
        <end position="2550"/>
    </location>
</feature>
<feature type="compositionally biased region" description="Basic and acidic residues" evidence="2">
    <location>
        <begin position="265"/>
        <end position="288"/>
    </location>
</feature>
<feature type="compositionally biased region" description="Basic and acidic residues" evidence="2">
    <location>
        <begin position="3779"/>
        <end position="3795"/>
    </location>
</feature>
<feature type="compositionally biased region" description="Basic and acidic residues" evidence="2">
    <location>
        <begin position="1416"/>
        <end position="1455"/>
    </location>
</feature>
<feature type="compositionally biased region" description="Low complexity" evidence="2">
    <location>
        <begin position="146"/>
        <end position="173"/>
    </location>
</feature>
<feature type="compositionally biased region" description="Basic and acidic residues" evidence="2">
    <location>
        <begin position="1803"/>
        <end position="1881"/>
    </location>
</feature>
<keyword evidence="4" id="KW-1185">Reference proteome</keyword>
<feature type="region of interest" description="Disordered" evidence="2">
    <location>
        <begin position="861"/>
        <end position="1224"/>
    </location>
</feature>
<feature type="region of interest" description="Disordered" evidence="2">
    <location>
        <begin position="1312"/>
        <end position="1478"/>
    </location>
</feature>
<evidence type="ECO:0000313" key="4">
    <source>
        <dbReference type="Proteomes" id="UP001430953"/>
    </source>
</evidence>
<feature type="compositionally biased region" description="Basic and acidic residues" evidence="2">
    <location>
        <begin position="3102"/>
        <end position="3148"/>
    </location>
</feature>
<evidence type="ECO:0000256" key="2">
    <source>
        <dbReference type="SAM" id="MobiDB-lite"/>
    </source>
</evidence>
<feature type="region of interest" description="Disordered" evidence="2">
    <location>
        <begin position="3825"/>
        <end position="3859"/>
    </location>
</feature>
<feature type="compositionally biased region" description="Basic and acidic residues" evidence="2">
    <location>
        <begin position="1183"/>
        <end position="1214"/>
    </location>
</feature>
<feature type="compositionally biased region" description="Basic and acidic residues" evidence="2">
    <location>
        <begin position="3714"/>
        <end position="3729"/>
    </location>
</feature>
<feature type="compositionally biased region" description="Polar residues" evidence="2">
    <location>
        <begin position="198"/>
        <end position="229"/>
    </location>
</feature>
<feature type="compositionally biased region" description="Basic and acidic residues" evidence="2">
    <location>
        <begin position="1056"/>
        <end position="1083"/>
    </location>
</feature>
<feature type="compositionally biased region" description="Basic and acidic residues" evidence="2">
    <location>
        <begin position="3299"/>
        <end position="3384"/>
    </location>
</feature>
<feature type="compositionally biased region" description="Basic and acidic residues" evidence="2">
    <location>
        <begin position="134"/>
        <end position="145"/>
    </location>
</feature>
<feature type="compositionally biased region" description="Basic and acidic residues" evidence="2">
    <location>
        <begin position="884"/>
        <end position="904"/>
    </location>
</feature>
<evidence type="ECO:0008006" key="5">
    <source>
        <dbReference type="Google" id="ProtNLM"/>
    </source>
</evidence>
<feature type="compositionally biased region" description="Basic and acidic residues" evidence="2">
    <location>
        <begin position="3202"/>
        <end position="3290"/>
    </location>
</feature>
<feature type="region of interest" description="Disordered" evidence="2">
    <location>
        <begin position="1564"/>
        <end position="1614"/>
    </location>
</feature>
<dbReference type="InterPro" id="IPR033336">
    <property type="entry name" value="SAXO1/2"/>
</dbReference>
<dbReference type="GO" id="GO:0008017">
    <property type="term" value="F:microtubule binding"/>
    <property type="evidence" value="ECO:0007669"/>
    <property type="project" value="InterPro"/>
</dbReference>
<feature type="compositionally biased region" description="Low complexity" evidence="2">
    <location>
        <begin position="35"/>
        <end position="44"/>
    </location>
</feature>
<sequence length="4021" mass="458977">MTIHKKGTMSKTKNTGTAKNEVASTSSDVTTEAIEVVSSSSVVEESNRVKESESRSSLVEVTSGSREVIMDSKGNVIKVIETPPQTVQQSSSTRRSGKSSQDFIAGEQVQSIKQAKTTHETPRKHASTSLSESRAIHGDMTERVSHSVQSQSASQSIVQQSSSSSLSVESSSTSEDRSGRRFTAVSHDVKNGARVPAVQTSSRSTENTRASSETNEAVTKNGQTMSSTTRIRETGEKVDDNGRVTSTSSREVDSELTIAPSASKNTDDVKKIGDKSTRGDLKPERIETPTRCNKPGQSTWDGTFVYEKPTTPKGKTIVDKTASSKILGDSEASVKVTQVTSSTDVTDQIVSSNSSVTRNSKTIVDESKRSAAHFRSATSEKAAADTTDFANEEHPKGPARYSKPGDSAWDGRFVVEETAAQSKRRNDADVNVSHGRDGNIVETTQRSDFREKNADGTYKESSTSTRVVKGATDSTRFISEERHDASRESSIHVDGTPKEVSSVRVSSPQRKPGRPGEVVEKLRDDAKNPSDVTVVRRTEKRHDSVDVKDVTEEQNVSNVSESVSASYIVEYAITSDKKNVEKVTSVSEVILEEDGPEDKIARAPKTPERHGKVDTTSRCYKPGQSAWDGTFVYERPVTPDNRRRPEDKRAVKTIDIRDVTEDNSINEADVTNTSYIVEHSSSQQSFVDARDASMSTIYETVVYEGRPIETKIRFDDTSRSKVSADRRTSPSPRSRSPEKTPKDRDLRSVKPGSSTWDGTFVLEKSPETKRPSSRESTDSGPDKPTDSKKTPKKHISEITIDLRDVTRDVSGTSETAENSFVIERSKMHESYTDSSNVDFSTTSVETVVIRDGQPITTQKTVTIQESPRSPAKSLPSSDVITATDVKETTVKSHEKEFRADERSYRPLKPGTSARHESFAYEKPEDRKPGDKKPLKDNLGKADKRSSIKEKPSGQPVDHRTVTILDTSKGVTSTADYSTSSVTVERTYVADSETYDSSNVSKIFIRENTENKAEEPKPSPRQRPEDITEFKSHKSPDRSHRPSKPGASTWDGSFVYEKSDRKAPKGTPADKRSPFKEKPSDHKTSITILNTSKDISSFADSKTYDSSNISKIYITDSSLDKTYPINYEKPRQPSDKEPKPLPRQRPEDTKKPKDEKPQKSPVDRTHRPSKPGASTWDGSFVYEKPQDTRKKPTEPTETPKKPVDERKPIDKEKKPTAISLKPADGETTRNVTEIKYIEDVADITRADIARTSEVLQQSSYVIDQSSRFTSVQDVRDVKDERIIAEFTTDVRKDARDVTESTKKFIDKEQVTSMVARDVINDTRFDTVTGPTSRSPTDSTRKPSPERPGYPRGIPGLRDDDRQKPTPTAGKPSRPPQRERSPQRPTDHGRPSEIRPKSPEKSRDYTSPTRKPAAGKPSRPEERPSRKPDKDSGPAKHTEKRPHAEMPKSIRFEKPKSGDQSPDSLDEDVTNPKPMPVPDVLSKIPLKEQCICEICTCGRHRCPHNFPQEFEISYDESMHTVTSYRQDYDEKRVEKQTKYHHEDHLRTEGEFIGQRKTDYVATKGERAPVKKPQDHLKPEGEFARRPKEEAPTRGERAPVKKPQDNLRPEGEFVGKPREEAPKFGERAPITKPRDNLKFEGDFDTVTTTELVFTGTPGERPNPIRRNTYTKIEGDFIDETTTRSQYIDHRSIQRAEIIKRTDNLTVGEGEFTGTSHIKEDFQTHVVEREPQWRPKYPEDIDRFYSKTDIIDSTTTTQEQYRTFDQTDYKSTTVIKRADNLKPEGPFEALPHTKDDYVKPILMPRIEPQKPKDNLKPEGPFEGRPKDDFIPKRAERPEVKRPKDNLRPEGHFTDRPKSQYTPGEKRTPIKHPDNLHLEGDFERPETIPYGPGDRASVVRHPDNLFPIGEFPDREVEPFKPAERRTPIKHNDNLRPEGPFEGRPKNDYLPKRAERPEAKRPEDNLRPEGDFERPEKAPISPAERRTPIKHADNLKPEGEFERPRPEGFRPAEKPEVKKPVDNLRPEGEFERPRPGKYAPAEKRKPVKHPDNLKPEGEFIGKPKEDFTPTKGIRADVKKPEDNLKPEGPFEGRPKDDYRPVRGERVNVVKRTDNLRMEGDIETYRSRDEYTDFLIREKTEVTKYQDNLRMEGEFIDTRTRDDFKFVKGERMDVVKHRDNLKPEGPFEGRPKDDYSPKKAERPEIKKPEDNLKPEGEFVRRPKEEAPKRGERADVKKPRDNLRPEGDFERPEKKPIGPAERRTPIKHSDNLKPEGEFERPVLEEFKPAERPIAKKPFDNLKPEGEFVSRPKEEAPKKGERADVKKPKDNLKPEGDFERPEKKPIGPAERRTPIKHSDNLKPEGEFERPKPEEFRPAERPVAKKPHDNLKPEGEFISRPKEKAPKKGDRADVKKPKDNLRPEGDFERPEKTPVGPAERRTPIKHPDNLKPEGEFERPEQERYRPAERPEVKKPTDNLKPEGKFERPYPEKYVPAEKRTPVKHPDNLKPEGEFIARPKEDFTPTKGDRAEVKRPEDNLKPEGPFEARPKDDYRPVRGERMDVVKHTDNLRMEGDIETYRSRDEYTDFLIRERTEITKYQDNLRMEGEFIDTRTRDDFKVVKGERMDIVKHRDNLKPEGPFEGRPKDDYSPKKAERPEIKKPEDNLKPEGDFVRRPKEEAPKRGERADVKKPKDNLRPEGDFERPEKKPIGPAERRSPIKHSDNLKPEGEFERRKPEEFRPAERPVVKKPHDNLKPEGEFVSRPKEEAPRRGDRADIKKPQDNLRPEGDFERPEKKPIGPAERRSPIKHSDNLKPEGEFERRKPEEFRPAERPVVKKPHDNLKPEGEFVSRPKEEAPRKGDRADIKKPQDNLRPEGDFEIPEKKPIGPAERRSPIKHSDNLKPEGEFEKRKPEEFRPAERPVVKKPHDNLKPEGEFVSRPKEEAPRKGDRADIRKPQDNLRPEGDFERPERKPIGPAERRTPIKHADNLKPEGEFVRKPKEEAPKRGDRADVKKPADNLKPEGEFERPEKTLIRPAEKRVPIKHPDNLRPEGEFEKRPKEKAPKGERADVTKPKDNLRPEGEFERPEKSPIKPAERRTPIRHEDNLYPEGEFVGRPKDDFVPKRVDRPVQKKPKDNLKPEGEFVGKPKDDYKPVKGERTDIVVHRDNLKMEGDIDIYRSRDDYVTTSKRERVDIVHHEDNLKIEGEFVDIRRRDDYRATRGERSEIVRREDNLHPEGNFERPEKSPVGPAERRSPIKHPDNLKPEGDFAQRPKETAPTKGDRAPVKKPRDNLKPEGEFVRPAKSPVGPGERRSPIKHPDNLHPEGEFAGRPKKDTPLKGDRADVKKPKDNLYPEGEFAKRFPKKVEPAERRTPIKHEDNLRPEGEMEVSPKDDYKYVNGERVEVRRHEDHLRMEGQMDIHRSRDDYKIITRVEKVDVKRHEDNLRMEGEFVDVRRKDDYVHVVGERAPIKKHPDNLRPEGDFERPQKTVIGPAERRTPIKHPDNLKPEGDFVKRPRDDFTPKRAEKAEVVKREDNLKMTGGFEGTTSHKSTYTVVRGERADVKSHEDNLKISSGTMETKTTSRDSYTPSKYEPSPSKAINHRRHMESSISLGDDVTTMTTTNQRNYNTYTKRAGKDVASKISQMESDTRKIVESQNLADGTVVTTVKRTSTAAHSDQRHANVQTVTHNQQTQHVTDRRAAHSIDVSPSGPVDSRKTTSQLLSNQHHEQHQRTHASEQHLRSQNINHRQVVREEDTSRYAIDATHGELQRQHHVERHHQEMTKRDYVNAQHMESRQRSTTKQHEQHTISSQARYNSSSPEFRQSINGQTIVERSQIDSGARHSHHRKNVISSSSADVNNSVLHRRGATTSTEALHTISSTAADQRKSISNLAESGQYISNSTQSNDRRSFTSLYRNSKEVNPWASSSYERPQRIVRQDNLTVGGKFYSQSEAKSYGNFSQSSQKIERVQKQINASHINLGDGNTVSSSMYKREYVPRHRGPCPAALLEAKQAPFKHTRDTQKHKFYMPVVSN</sequence>
<dbReference type="GO" id="GO:0005814">
    <property type="term" value="C:centriole"/>
    <property type="evidence" value="ECO:0007669"/>
    <property type="project" value="TreeGrafter"/>
</dbReference>
<feature type="compositionally biased region" description="Polar residues" evidence="2">
    <location>
        <begin position="3561"/>
        <end position="3578"/>
    </location>
</feature>
<feature type="region of interest" description="Disordered" evidence="2">
    <location>
        <begin position="352"/>
        <end position="531"/>
    </location>
</feature>
<feature type="compositionally biased region" description="Basic and acidic residues" evidence="2">
    <location>
        <begin position="764"/>
        <end position="797"/>
    </location>
</feature>
<feature type="compositionally biased region" description="Low complexity" evidence="2">
    <location>
        <begin position="3674"/>
        <end position="3683"/>
    </location>
</feature>
<gene>
    <name evidence="3" type="ORF">PUN28_018543</name>
</gene>
<feature type="compositionally biased region" description="Basic and acidic residues" evidence="2">
    <location>
        <begin position="517"/>
        <end position="531"/>
    </location>
</feature>
<feature type="compositionally biased region" description="Polar residues" evidence="2">
    <location>
        <begin position="3796"/>
        <end position="3810"/>
    </location>
</feature>
<dbReference type="GO" id="GO:0036064">
    <property type="term" value="C:ciliary basal body"/>
    <property type="evidence" value="ECO:0007669"/>
    <property type="project" value="TreeGrafter"/>
</dbReference>
<feature type="region of interest" description="Disordered" evidence="2">
    <location>
        <begin position="1799"/>
        <end position="2099"/>
    </location>
</feature>
<feature type="compositionally biased region" description="Low complexity" evidence="2">
    <location>
        <begin position="82"/>
        <end position="101"/>
    </location>
</feature>
<feature type="region of interest" description="Disordered" evidence="2">
    <location>
        <begin position="3486"/>
        <end position="3507"/>
    </location>
</feature>
<feature type="compositionally biased region" description="Basic and acidic residues" evidence="2">
    <location>
        <begin position="913"/>
        <end position="960"/>
    </location>
</feature>
<feature type="compositionally biased region" description="Basic and acidic residues" evidence="2">
    <location>
        <begin position="735"/>
        <end position="748"/>
    </location>
</feature>
<feature type="compositionally biased region" description="Polar residues" evidence="2">
    <location>
        <begin position="1327"/>
        <end position="1336"/>
    </location>
</feature>
<feature type="region of interest" description="Disordered" evidence="2">
    <location>
        <begin position="714"/>
        <end position="797"/>
    </location>
</feature>
<feature type="compositionally biased region" description="Basic and acidic residues" evidence="2">
    <location>
        <begin position="1906"/>
        <end position="2099"/>
    </location>
</feature>
<dbReference type="EMBL" id="JADYXP020000023">
    <property type="protein sequence ID" value="KAL0102066.1"/>
    <property type="molecule type" value="Genomic_DNA"/>
</dbReference>
<feature type="region of interest" description="Disordered" evidence="2">
    <location>
        <begin position="3202"/>
        <end position="3384"/>
    </location>
</feature>
<feature type="region of interest" description="Disordered" evidence="2">
    <location>
        <begin position="3779"/>
        <end position="3810"/>
    </location>
</feature>
<feature type="compositionally biased region" description="Basic and acidic residues" evidence="2">
    <location>
        <begin position="1127"/>
        <end position="1165"/>
    </location>
</feature>
<dbReference type="PANTHER" id="PTHR31516">
    <property type="entry name" value="STABILIZER OF AXONEMAL MICROTUBULES 2"/>
    <property type="match status" value="1"/>
</dbReference>
<feature type="compositionally biased region" description="Basic and acidic residues" evidence="2">
    <location>
        <begin position="2601"/>
        <end position="3095"/>
    </location>
</feature>
<protein>
    <recommendedName>
        <fullName evidence="5">Titin</fullName>
    </recommendedName>
</protein>
<feature type="compositionally biased region" description="Polar residues" evidence="2">
    <location>
        <begin position="352"/>
        <end position="362"/>
    </location>
</feature>
<feature type="compositionally biased region" description="Polar residues" evidence="2">
    <location>
        <begin position="3838"/>
        <end position="3859"/>
    </location>
</feature>
<accession>A0AAW2EEC4</accession>
<feature type="region of interest" description="Disordered" evidence="2">
    <location>
        <begin position="1"/>
        <end position="316"/>
    </location>
</feature>
<evidence type="ECO:0000256" key="1">
    <source>
        <dbReference type="ARBA" id="ARBA00008738"/>
    </source>
</evidence>
<feature type="compositionally biased region" description="Basic and acidic residues" evidence="2">
    <location>
        <begin position="45"/>
        <end position="54"/>
    </location>
</feature>
<feature type="region of interest" description="Disordered" evidence="2">
    <location>
        <begin position="595"/>
        <end position="621"/>
    </location>
</feature>
<feature type="region of interest" description="Disordered" evidence="2">
    <location>
        <begin position="3674"/>
        <end position="3743"/>
    </location>
</feature>
<comment type="caution">
    <text evidence="3">The sequence shown here is derived from an EMBL/GenBank/DDBJ whole genome shotgun (WGS) entry which is preliminary data.</text>
</comment>
<feature type="compositionally biased region" description="Basic and acidic residues" evidence="2">
    <location>
        <begin position="597"/>
        <end position="615"/>
    </location>
</feature>
<feature type="compositionally biased region" description="Basic and acidic residues" evidence="2">
    <location>
        <begin position="424"/>
        <end position="458"/>
    </location>
</feature>
<feature type="compositionally biased region" description="Basic and acidic residues" evidence="2">
    <location>
        <begin position="1003"/>
        <end position="1039"/>
    </location>
</feature>
<feature type="compositionally biased region" description="Basic and acidic residues" evidence="2">
    <location>
        <begin position="1374"/>
        <end position="1402"/>
    </location>
</feature>
<feature type="region of interest" description="Disordered" evidence="2">
    <location>
        <begin position="3561"/>
        <end position="3591"/>
    </location>
</feature>
<reference evidence="3 4" key="1">
    <citation type="submission" date="2023-03" db="EMBL/GenBank/DDBJ databases">
        <title>High recombination rates correlate with genetic variation in Cardiocondyla obscurior ants.</title>
        <authorList>
            <person name="Errbii M."/>
        </authorList>
    </citation>
    <scope>NUCLEOTIDE SEQUENCE [LARGE SCALE GENOMIC DNA]</scope>
    <source>
        <strain evidence="3">Alpha-2009</strain>
        <tissue evidence="3">Whole body</tissue>
    </source>
</reference>
<proteinExistence type="inferred from homology"/>
<evidence type="ECO:0000313" key="3">
    <source>
        <dbReference type="EMBL" id="KAL0102066.1"/>
    </source>
</evidence>
<feature type="compositionally biased region" description="Basic and acidic residues" evidence="2">
    <location>
        <begin position="714"/>
        <end position="728"/>
    </location>
</feature>
<organism evidence="3 4">
    <name type="scientific">Cardiocondyla obscurior</name>
    <dbReference type="NCBI Taxonomy" id="286306"/>
    <lineage>
        <taxon>Eukaryota</taxon>
        <taxon>Metazoa</taxon>
        <taxon>Ecdysozoa</taxon>
        <taxon>Arthropoda</taxon>
        <taxon>Hexapoda</taxon>
        <taxon>Insecta</taxon>
        <taxon>Pterygota</taxon>
        <taxon>Neoptera</taxon>
        <taxon>Endopterygota</taxon>
        <taxon>Hymenoptera</taxon>
        <taxon>Apocrita</taxon>
        <taxon>Aculeata</taxon>
        <taxon>Formicoidea</taxon>
        <taxon>Formicidae</taxon>
        <taxon>Myrmicinae</taxon>
        <taxon>Cardiocondyla</taxon>
    </lineage>
</organism>
<comment type="similarity">
    <text evidence="1">Belongs to the FAM154 family.</text>
</comment>
<feature type="compositionally biased region" description="Polar residues" evidence="2">
    <location>
        <begin position="1084"/>
        <end position="1109"/>
    </location>
</feature>
<feature type="compositionally biased region" description="Basic and acidic residues" evidence="2">
    <location>
        <begin position="230"/>
        <end position="242"/>
    </location>
</feature>
<feature type="region of interest" description="Disordered" evidence="2">
    <location>
        <begin position="2601"/>
        <end position="3148"/>
    </location>
</feature>
<name>A0AAW2EEC4_9HYME</name>
<dbReference type="PANTHER" id="PTHR31516:SF16">
    <property type="entry name" value="TITIN"/>
    <property type="match status" value="1"/>
</dbReference>
<dbReference type="GO" id="GO:0036126">
    <property type="term" value="C:sperm flagellum"/>
    <property type="evidence" value="ECO:0007669"/>
    <property type="project" value="TreeGrafter"/>
</dbReference>
<feature type="compositionally biased region" description="Basic and acidic residues" evidence="2">
    <location>
        <begin position="478"/>
        <end position="497"/>
    </location>
</feature>
<dbReference type="Proteomes" id="UP001430953">
    <property type="component" value="Unassembled WGS sequence"/>
</dbReference>
<feature type="compositionally biased region" description="Polar residues" evidence="2">
    <location>
        <begin position="963"/>
        <end position="983"/>
    </location>
</feature>
<dbReference type="GO" id="GO:0005879">
    <property type="term" value="C:axonemal microtubule"/>
    <property type="evidence" value="ECO:0007669"/>
    <property type="project" value="TreeGrafter"/>
</dbReference>
<feature type="compositionally biased region" description="Polar residues" evidence="2">
    <location>
        <begin position="459"/>
        <end position="477"/>
    </location>
</feature>